<comment type="caution">
    <text evidence="1">The sequence shown here is derived from an EMBL/GenBank/DDBJ whole genome shotgun (WGS) entry which is preliminary data.</text>
</comment>
<gene>
    <name evidence="1" type="ORF">EK21DRAFT_87368</name>
</gene>
<proteinExistence type="predicted"/>
<organism evidence="1 2">
    <name type="scientific">Setomelanomma holmii</name>
    <dbReference type="NCBI Taxonomy" id="210430"/>
    <lineage>
        <taxon>Eukaryota</taxon>
        <taxon>Fungi</taxon>
        <taxon>Dikarya</taxon>
        <taxon>Ascomycota</taxon>
        <taxon>Pezizomycotina</taxon>
        <taxon>Dothideomycetes</taxon>
        <taxon>Pleosporomycetidae</taxon>
        <taxon>Pleosporales</taxon>
        <taxon>Pleosporineae</taxon>
        <taxon>Phaeosphaeriaceae</taxon>
        <taxon>Setomelanomma</taxon>
    </lineage>
</organism>
<sequence length="217" mass="23318">MKGLDGDTVRGLWSNSDSIVVNGSTAAQRSGHVLLPQNWKPLWDMTDDRKFGLGLGLSIESMGFELELWGMGIVLVRPSHPGRSIGGGVVVGVVGPGEGVLGGVFVVIFLSGGKVVASVERNLAKQSDSGSEEWLDCVGGGGSGGRLSELWVTMPILLCQIVAVLEFSTNEEVQVKIENEKGVKTWVKFQDVCEPLLERVKPAVLKIPTLPMLRNYF</sequence>
<dbReference type="EMBL" id="ML978174">
    <property type="protein sequence ID" value="KAF2032245.1"/>
    <property type="molecule type" value="Genomic_DNA"/>
</dbReference>
<reference evidence="1" key="1">
    <citation type="journal article" date="2020" name="Stud. Mycol.">
        <title>101 Dothideomycetes genomes: a test case for predicting lifestyles and emergence of pathogens.</title>
        <authorList>
            <person name="Haridas S."/>
            <person name="Albert R."/>
            <person name="Binder M."/>
            <person name="Bloem J."/>
            <person name="Labutti K."/>
            <person name="Salamov A."/>
            <person name="Andreopoulos B."/>
            <person name="Baker S."/>
            <person name="Barry K."/>
            <person name="Bills G."/>
            <person name="Bluhm B."/>
            <person name="Cannon C."/>
            <person name="Castanera R."/>
            <person name="Culley D."/>
            <person name="Daum C."/>
            <person name="Ezra D."/>
            <person name="Gonzalez J."/>
            <person name="Henrissat B."/>
            <person name="Kuo A."/>
            <person name="Liang C."/>
            <person name="Lipzen A."/>
            <person name="Lutzoni F."/>
            <person name="Magnuson J."/>
            <person name="Mondo S."/>
            <person name="Nolan M."/>
            <person name="Ohm R."/>
            <person name="Pangilinan J."/>
            <person name="Park H.-J."/>
            <person name="Ramirez L."/>
            <person name="Alfaro M."/>
            <person name="Sun H."/>
            <person name="Tritt A."/>
            <person name="Yoshinaga Y."/>
            <person name="Zwiers L.-H."/>
            <person name="Turgeon B."/>
            <person name="Goodwin S."/>
            <person name="Spatafora J."/>
            <person name="Crous P."/>
            <person name="Grigoriev I."/>
        </authorList>
    </citation>
    <scope>NUCLEOTIDE SEQUENCE</scope>
    <source>
        <strain evidence="1">CBS 110217</strain>
    </source>
</reference>
<accession>A0A9P4HCQ2</accession>
<dbReference type="Proteomes" id="UP000799777">
    <property type="component" value="Unassembled WGS sequence"/>
</dbReference>
<evidence type="ECO:0000313" key="1">
    <source>
        <dbReference type="EMBL" id="KAF2032245.1"/>
    </source>
</evidence>
<evidence type="ECO:0000313" key="2">
    <source>
        <dbReference type="Proteomes" id="UP000799777"/>
    </source>
</evidence>
<keyword evidence="2" id="KW-1185">Reference proteome</keyword>
<dbReference type="AlphaFoldDB" id="A0A9P4HCQ2"/>
<name>A0A9P4HCQ2_9PLEO</name>
<protein>
    <submittedName>
        <fullName evidence="1">Uncharacterized protein</fullName>
    </submittedName>
</protein>